<name>A0A0N4VHM1_ENTVE</name>
<dbReference type="EMBL" id="UXUI01010210">
    <property type="protein sequence ID" value="VDD94912.1"/>
    <property type="molecule type" value="Genomic_DNA"/>
</dbReference>
<protein>
    <submittedName>
        <fullName evidence="4">Tudor domain-containing protein</fullName>
    </submittedName>
</protein>
<feature type="compositionally biased region" description="Polar residues" evidence="1">
    <location>
        <begin position="742"/>
        <end position="753"/>
    </location>
</feature>
<reference evidence="2 3" key="2">
    <citation type="submission" date="2018-10" db="EMBL/GenBank/DDBJ databases">
        <authorList>
            <consortium name="Pathogen Informatics"/>
        </authorList>
    </citation>
    <scope>NUCLEOTIDE SEQUENCE [LARGE SCALE GENOMIC DNA]</scope>
</reference>
<gene>
    <name evidence="2" type="ORF">EVEC_LOCUS9663</name>
</gene>
<feature type="compositionally biased region" description="Low complexity" evidence="1">
    <location>
        <begin position="801"/>
        <end position="810"/>
    </location>
</feature>
<feature type="region of interest" description="Disordered" evidence="1">
    <location>
        <begin position="687"/>
        <end position="762"/>
    </location>
</feature>
<dbReference type="WBParaSite" id="EVEC_0001032201-mRNA-1">
    <property type="protein sequence ID" value="EVEC_0001032201-mRNA-1"/>
    <property type="gene ID" value="EVEC_0001032201"/>
</dbReference>
<feature type="compositionally biased region" description="Polar residues" evidence="1">
    <location>
        <begin position="687"/>
        <end position="700"/>
    </location>
</feature>
<evidence type="ECO:0000313" key="4">
    <source>
        <dbReference type="WBParaSite" id="EVEC_0001032201-mRNA-1"/>
    </source>
</evidence>
<feature type="compositionally biased region" description="Basic and acidic residues" evidence="1">
    <location>
        <begin position="704"/>
        <end position="719"/>
    </location>
</feature>
<evidence type="ECO:0000313" key="3">
    <source>
        <dbReference type="Proteomes" id="UP000274131"/>
    </source>
</evidence>
<dbReference type="AlphaFoldDB" id="A0A0N4VHM1"/>
<evidence type="ECO:0000256" key="1">
    <source>
        <dbReference type="SAM" id="MobiDB-lite"/>
    </source>
</evidence>
<reference evidence="4" key="1">
    <citation type="submission" date="2017-02" db="UniProtKB">
        <authorList>
            <consortium name="WormBaseParasite"/>
        </authorList>
    </citation>
    <scope>IDENTIFICATION</scope>
</reference>
<feature type="region of interest" description="Disordered" evidence="1">
    <location>
        <begin position="775"/>
        <end position="828"/>
    </location>
</feature>
<accession>A0A0N4VHM1</accession>
<dbReference type="OrthoDB" id="5804267at2759"/>
<feature type="compositionally biased region" description="Basic and acidic residues" evidence="1">
    <location>
        <begin position="775"/>
        <end position="800"/>
    </location>
</feature>
<organism evidence="4">
    <name type="scientific">Enterobius vermicularis</name>
    <name type="common">Human pinworm</name>
    <dbReference type="NCBI Taxonomy" id="51028"/>
    <lineage>
        <taxon>Eukaryota</taxon>
        <taxon>Metazoa</taxon>
        <taxon>Ecdysozoa</taxon>
        <taxon>Nematoda</taxon>
        <taxon>Chromadorea</taxon>
        <taxon>Rhabditida</taxon>
        <taxon>Spirurina</taxon>
        <taxon>Oxyuridomorpha</taxon>
        <taxon>Oxyuroidea</taxon>
        <taxon>Oxyuridae</taxon>
        <taxon>Enterobius</taxon>
    </lineage>
</organism>
<evidence type="ECO:0000313" key="2">
    <source>
        <dbReference type="EMBL" id="VDD94912.1"/>
    </source>
</evidence>
<dbReference type="Proteomes" id="UP000274131">
    <property type="component" value="Unassembled WGS sequence"/>
</dbReference>
<sequence length="857" mass="96769">MSCRTVTQKFLGWSTKVAFKFAAFIEDLNDEVRITVIVGYCAFNVLKVMDRSSVAKEIVEGTIYRVDTDGAEVPSFFVYIRVSESEKNRKEIDELCENSRNELIEVNESAYTPGTIYVASVNGKLMRCCYLRKCDAEIEVYLLDEGSRVCVKRSDLFDCLDCLKRFQLFCCIRPVLISDVLPTQIDVAKALTGFKCRYIGADLILNSAKPYAKGMVLVEYESGSFSDIKDIGTRPVEGKECPQFKVEVKENNDAEGCESAGLADQHPNIDCDVVVQTSECLNGDVDESGQKLTSLPAEVSSSIKPTNDSIPDPEKKIGIEATLSDMDFRGSLSVEPDFKHSSRMLFKNYNYGRKSNATSCCFYRGNWGDFSERNAHGTSHRRGQFSKKGGYVKSFYDSTGDFEEPFLKQKTFKEFEPTSYPCKMRMRFGRKEPGLRVTTFWIIDTVTFTNVERVLHEGRVRYKQTPGFGLSRVHELVGTGCLASVFMDEIFILARAVITNFCEETCSFSIYLVDYGFYKTTKLKDLIDVSHINKDLQRGSEYEFEILRRKPNGIYAVNAGRLHNHDPIMSSSSFAKDGGVSQENSSAPNQVVSEYESIVKMLESKIDLLGNNFVGNTTSWVPNSSAYSNVASNMIPGMGYNAVPYPFFYWLNNFGYAMPMFMPMVMPVAQQNISEETNKVTKIETGNQVKESQRNPQSVANVEEDSRVEMNEPYCDDRKRQRNTGAGFARGSCFRGGMRRSMGTNDRGTSHRSQGVDFSRGKRYQDFRRDFEKQRRYSRHDYGKGPFSFDEKDSGGEKKSSFGFFSPKSKTSTMNRKRNTAPSFLDNASSEWDVPLPGSIVEASSEGRRCSEPVEFF</sequence>
<proteinExistence type="predicted"/>
<keyword evidence="3" id="KW-1185">Reference proteome</keyword>